<comment type="cofactor">
    <cofactor evidence="3">
        <name>Zn(2+)</name>
        <dbReference type="ChEBI" id="CHEBI:29105"/>
    </cofactor>
    <text evidence="3">Binds 2 Zn(2+) ions per subunit.</text>
</comment>
<dbReference type="InterPro" id="IPR002933">
    <property type="entry name" value="Peptidase_M20"/>
</dbReference>
<dbReference type="EC" id="3.5.-.-" evidence="4"/>
<feature type="binding site" evidence="3">
    <location>
        <position position="142"/>
    </location>
    <ligand>
        <name>Zn(2+)</name>
        <dbReference type="ChEBI" id="CHEBI:29105"/>
        <label>2</label>
    </ligand>
</feature>
<feature type="binding site" evidence="3">
    <location>
        <position position="107"/>
    </location>
    <ligand>
        <name>Zn(2+)</name>
        <dbReference type="ChEBI" id="CHEBI:29105"/>
        <label>1</label>
    </ligand>
</feature>
<dbReference type="AlphaFoldDB" id="A0A5C4XJM7"/>
<reference evidence="4 5" key="1">
    <citation type="submission" date="2019-06" db="EMBL/GenBank/DDBJ databases">
        <title>The draft genome of Rhizobium smilacinae PTYR-5.</title>
        <authorList>
            <person name="Liu L."/>
            <person name="Li L."/>
            <person name="Zhang X."/>
        </authorList>
    </citation>
    <scope>NUCLEOTIDE SEQUENCE [LARGE SCALE GENOMIC DNA]</scope>
    <source>
        <strain evidence="4 5">PTYR-5</strain>
    </source>
</reference>
<dbReference type="Gene3D" id="3.40.630.10">
    <property type="entry name" value="Zn peptidases"/>
    <property type="match status" value="1"/>
</dbReference>
<evidence type="ECO:0000313" key="5">
    <source>
        <dbReference type="Proteomes" id="UP000311605"/>
    </source>
</evidence>
<dbReference type="PANTHER" id="PTHR32494:SF5">
    <property type="entry name" value="ALLANTOATE AMIDOHYDROLASE"/>
    <property type="match status" value="1"/>
</dbReference>
<dbReference type="RefSeq" id="WP_139676600.1">
    <property type="nucleotide sequence ID" value="NZ_VDMN01000002.1"/>
</dbReference>
<keyword evidence="5" id="KW-1185">Reference proteome</keyword>
<dbReference type="PIRSF" id="PIRSF001235">
    <property type="entry name" value="Amidase_carbamoylase"/>
    <property type="match status" value="1"/>
</dbReference>
<dbReference type="Proteomes" id="UP000311605">
    <property type="component" value="Unassembled WGS sequence"/>
</dbReference>
<feature type="binding site" evidence="3">
    <location>
        <position position="408"/>
    </location>
    <ligand>
        <name>Zn(2+)</name>
        <dbReference type="ChEBI" id="CHEBI:29105"/>
        <label>2</label>
    </ligand>
</feature>
<evidence type="ECO:0000256" key="2">
    <source>
        <dbReference type="ARBA" id="ARBA00022801"/>
    </source>
</evidence>
<evidence type="ECO:0000313" key="4">
    <source>
        <dbReference type="EMBL" id="TNM63693.1"/>
    </source>
</evidence>
<dbReference type="Pfam" id="PF01546">
    <property type="entry name" value="Peptidase_M20"/>
    <property type="match status" value="1"/>
</dbReference>
<dbReference type="GO" id="GO:0016813">
    <property type="term" value="F:hydrolase activity, acting on carbon-nitrogen (but not peptide) bonds, in linear amidines"/>
    <property type="evidence" value="ECO:0007669"/>
    <property type="project" value="InterPro"/>
</dbReference>
<comment type="caution">
    <text evidence="4">The sequence shown here is derived from an EMBL/GenBank/DDBJ whole genome shotgun (WGS) entry which is preliminary data.</text>
</comment>
<dbReference type="GO" id="GO:0046872">
    <property type="term" value="F:metal ion binding"/>
    <property type="evidence" value="ECO:0007669"/>
    <property type="project" value="UniProtKB-KW"/>
</dbReference>
<dbReference type="SUPFAM" id="SSF55031">
    <property type="entry name" value="Bacterial exopeptidase dimerisation domain"/>
    <property type="match status" value="1"/>
</dbReference>
<dbReference type="OrthoDB" id="9808195at2"/>
<keyword evidence="3" id="KW-0479">Metal-binding</keyword>
<dbReference type="InterPro" id="IPR036264">
    <property type="entry name" value="Bact_exopeptidase_dim_dom"/>
</dbReference>
<feature type="binding site" evidence="3">
    <location>
        <position position="96"/>
    </location>
    <ligand>
        <name>Zn(2+)</name>
        <dbReference type="ChEBI" id="CHEBI:29105"/>
        <label>1</label>
    </ligand>
</feature>
<keyword evidence="3" id="KW-0862">Zinc</keyword>
<name>A0A5C4XJM7_9HYPH</name>
<feature type="binding site" evidence="3">
    <location>
        <position position="107"/>
    </location>
    <ligand>
        <name>Zn(2+)</name>
        <dbReference type="ChEBI" id="CHEBI:29105"/>
        <label>2</label>
    </ligand>
</feature>
<feature type="binding site" evidence="3">
    <location>
        <position position="210"/>
    </location>
    <ligand>
        <name>Zn(2+)</name>
        <dbReference type="ChEBI" id="CHEBI:29105"/>
        <label>1</label>
    </ligand>
</feature>
<sequence>MTVLAKGVQAAEPVLSNSAPVDIALAERLFDELRRRTGTNRGITRTSYGLGEQIAHDMVRREARKLGLEVKTDPGCNLYMTMKGRDEGPGIFIGSHLDSVPMGGNFDGAAGVLLGLSVISGYVRAGIRPPRDITVMAIRAEESTWFGASYIGSRAALGRLTGSELDKVKRSSDQISLGAAIDAAGGDTEFLRSGKSWLDPKNIAMFIEAHIEQGPVLVEKQIPIGIVTGIRGSFRYREAKCIGVYAHSGATPREYRSDAVRAASALVVELDKAWDELQAEGADLVVTFGQFSTDASEAAFSKIAGKLSFALDVRSQEPETLSKMQAIVSDAVTRIEAEHRVKFELGRLTDSKAAKMDDAIVASLAGLAKEHGIEAQTMACGAGHDAAVFADAGVPTGMVFIRNANGSHNPDEQMEIADFAEAARLVSALCLDPPLKA</sequence>
<gene>
    <name evidence="4" type="ORF">FHP24_12945</name>
</gene>
<accession>A0A5C4XJM7</accession>
<keyword evidence="2 4" id="KW-0378">Hydrolase</keyword>
<dbReference type="SUPFAM" id="SSF53187">
    <property type="entry name" value="Zn-dependent exopeptidases"/>
    <property type="match status" value="1"/>
</dbReference>
<dbReference type="Gene3D" id="3.30.70.360">
    <property type="match status" value="1"/>
</dbReference>
<evidence type="ECO:0000256" key="3">
    <source>
        <dbReference type="PIRSR" id="PIRSR001235-1"/>
    </source>
</evidence>
<organism evidence="4 5">
    <name type="scientific">Aliirhizobium smilacinae</name>
    <dbReference type="NCBI Taxonomy" id="1395944"/>
    <lineage>
        <taxon>Bacteria</taxon>
        <taxon>Pseudomonadati</taxon>
        <taxon>Pseudomonadota</taxon>
        <taxon>Alphaproteobacteria</taxon>
        <taxon>Hyphomicrobiales</taxon>
        <taxon>Rhizobiaceae</taxon>
        <taxon>Aliirhizobium</taxon>
    </lineage>
</organism>
<proteinExistence type="inferred from homology"/>
<dbReference type="PANTHER" id="PTHR32494">
    <property type="entry name" value="ALLANTOATE DEIMINASE-RELATED"/>
    <property type="match status" value="1"/>
</dbReference>
<dbReference type="InterPro" id="IPR010158">
    <property type="entry name" value="Amidase_Cbmase"/>
</dbReference>
<comment type="similarity">
    <text evidence="1">Belongs to the peptidase M20 family.</text>
</comment>
<evidence type="ECO:0000256" key="1">
    <source>
        <dbReference type="ARBA" id="ARBA00006153"/>
    </source>
</evidence>
<dbReference type="EMBL" id="VDMN01000002">
    <property type="protein sequence ID" value="TNM63693.1"/>
    <property type="molecule type" value="Genomic_DNA"/>
</dbReference>
<dbReference type="NCBIfam" id="TIGR01879">
    <property type="entry name" value="hydantase"/>
    <property type="match status" value="1"/>
</dbReference>
<protein>
    <submittedName>
        <fullName evidence="4">Hydantoinase/carbamoylase family amidase</fullName>
        <ecNumber evidence="4">3.5.-.-</ecNumber>
    </submittedName>
</protein>